<protein>
    <recommendedName>
        <fullName evidence="1">Transposase IS30-like HTH domain-containing protein</fullName>
    </recommendedName>
</protein>
<accession>A0A8J3ZRP0</accession>
<evidence type="ECO:0000313" key="3">
    <source>
        <dbReference type="Proteomes" id="UP000635606"/>
    </source>
</evidence>
<keyword evidence="3" id="KW-1185">Reference proteome</keyword>
<dbReference type="InterPro" id="IPR025246">
    <property type="entry name" value="IS30-like_HTH"/>
</dbReference>
<proteinExistence type="predicted"/>
<organism evidence="2 3">
    <name type="scientific">Virgisporangium ochraceum</name>
    <dbReference type="NCBI Taxonomy" id="65505"/>
    <lineage>
        <taxon>Bacteria</taxon>
        <taxon>Bacillati</taxon>
        <taxon>Actinomycetota</taxon>
        <taxon>Actinomycetes</taxon>
        <taxon>Micromonosporales</taxon>
        <taxon>Micromonosporaceae</taxon>
        <taxon>Virgisporangium</taxon>
    </lineage>
</organism>
<dbReference type="Proteomes" id="UP000635606">
    <property type="component" value="Unassembled WGS sequence"/>
</dbReference>
<sequence>MPRPKPIGDEDRAQVARLHGEGLSRNEIARRIGRSGRTVSRLAKELGLTFERGEQVQAATQAKVIDAKARRAALALALLEDAERLRKSLWESCTVYNFGGKDNTFNQALIAQPSFRDQRDIMMAVSVAAERSMKLDEYDRNTGVEDDKAMLVDLAAKLGAAWQAGKAHAEQTEQP</sequence>
<dbReference type="RefSeq" id="WP_203926242.1">
    <property type="nucleotide sequence ID" value="NZ_BOPH01000017.1"/>
</dbReference>
<gene>
    <name evidence="2" type="ORF">Voc01_011780</name>
</gene>
<dbReference type="Gene3D" id="1.10.10.60">
    <property type="entry name" value="Homeodomain-like"/>
    <property type="match status" value="1"/>
</dbReference>
<feature type="domain" description="Transposase IS30-like HTH" evidence="1">
    <location>
        <begin position="8"/>
        <end position="41"/>
    </location>
</feature>
<dbReference type="Pfam" id="PF13936">
    <property type="entry name" value="HTH_38"/>
    <property type="match status" value="1"/>
</dbReference>
<dbReference type="InterPro" id="IPR009057">
    <property type="entry name" value="Homeodomain-like_sf"/>
</dbReference>
<evidence type="ECO:0000259" key="1">
    <source>
        <dbReference type="Pfam" id="PF13936"/>
    </source>
</evidence>
<dbReference type="AlphaFoldDB" id="A0A8J3ZRP0"/>
<name>A0A8J3ZRP0_9ACTN</name>
<dbReference type="EMBL" id="BOPH01000017">
    <property type="protein sequence ID" value="GIJ66261.1"/>
    <property type="molecule type" value="Genomic_DNA"/>
</dbReference>
<evidence type="ECO:0000313" key="2">
    <source>
        <dbReference type="EMBL" id="GIJ66261.1"/>
    </source>
</evidence>
<reference evidence="2" key="1">
    <citation type="submission" date="2021-01" db="EMBL/GenBank/DDBJ databases">
        <title>Whole genome shotgun sequence of Virgisporangium ochraceum NBRC 16418.</title>
        <authorList>
            <person name="Komaki H."/>
            <person name="Tamura T."/>
        </authorList>
    </citation>
    <scope>NUCLEOTIDE SEQUENCE</scope>
    <source>
        <strain evidence="2">NBRC 16418</strain>
    </source>
</reference>
<dbReference type="SUPFAM" id="SSF46689">
    <property type="entry name" value="Homeodomain-like"/>
    <property type="match status" value="1"/>
</dbReference>
<comment type="caution">
    <text evidence="2">The sequence shown here is derived from an EMBL/GenBank/DDBJ whole genome shotgun (WGS) entry which is preliminary data.</text>
</comment>